<comment type="caution">
    <text evidence="2">The sequence shown here is derived from an EMBL/GenBank/DDBJ whole genome shotgun (WGS) entry which is preliminary data.</text>
</comment>
<evidence type="ECO:0000313" key="2">
    <source>
        <dbReference type="EMBL" id="TWT95644.1"/>
    </source>
</evidence>
<protein>
    <recommendedName>
        <fullName evidence="4">Leucine Rich repeats (2 copies)</fullName>
    </recommendedName>
</protein>
<dbReference type="PANTHER" id="PTHR47186:SF3">
    <property type="entry name" value="OS09G0267800 PROTEIN"/>
    <property type="match status" value="1"/>
</dbReference>
<feature type="transmembrane region" description="Helical" evidence="1">
    <location>
        <begin position="44"/>
        <end position="61"/>
    </location>
</feature>
<dbReference type="RefSeq" id="WP_146578687.1">
    <property type="nucleotide sequence ID" value="NZ_SJPM01000006.1"/>
</dbReference>
<gene>
    <name evidence="2" type="ORF">Pla100_32850</name>
</gene>
<keyword evidence="1" id="KW-0812">Transmembrane</keyword>
<dbReference type="OrthoDB" id="224851at2"/>
<dbReference type="SUPFAM" id="SSF52047">
    <property type="entry name" value="RNI-like"/>
    <property type="match status" value="1"/>
</dbReference>
<dbReference type="EMBL" id="SJPM01000006">
    <property type="protein sequence ID" value="TWT95644.1"/>
    <property type="molecule type" value="Genomic_DNA"/>
</dbReference>
<feature type="transmembrane region" description="Helical" evidence="1">
    <location>
        <begin position="185"/>
        <end position="204"/>
    </location>
</feature>
<evidence type="ECO:0008006" key="4">
    <source>
        <dbReference type="Google" id="ProtNLM"/>
    </source>
</evidence>
<evidence type="ECO:0000313" key="3">
    <source>
        <dbReference type="Proteomes" id="UP000316213"/>
    </source>
</evidence>
<dbReference type="Gene3D" id="3.80.10.10">
    <property type="entry name" value="Ribonuclease Inhibitor"/>
    <property type="match status" value="2"/>
</dbReference>
<feature type="transmembrane region" description="Helical" evidence="1">
    <location>
        <begin position="147"/>
        <end position="173"/>
    </location>
</feature>
<organism evidence="2 3">
    <name type="scientific">Neorhodopirellula pilleata</name>
    <dbReference type="NCBI Taxonomy" id="2714738"/>
    <lineage>
        <taxon>Bacteria</taxon>
        <taxon>Pseudomonadati</taxon>
        <taxon>Planctomycetota</taxon>
        <taxon>Planctomycetia</taxon>
        <taxon>Pirellulales</taxon>
        <taxon>Pirellulaceae</taxon>
        <taxon>Neorhodopirellula</taxon>
    </lineage>
</organism>
<accession>A0A5C6A6X4</accession>
<evidence type="ECO:0000256" key="1">
    <source>
        <dbReference type="SAM" id="Phobius"/>
    </source>
</evidence>
<name>A0A5C6A6X4_9BACT</name>
<dbReference type="InterPro" id="IPR032675">
    <property type="entry name" value="LRR_dom_sf"/>
</dbReference>
<keyword evidence="1" id="KW-0472">Membrane</keyword>
<dbReference type="Proteomes" id="UP000316213">
    <property type="component" value="Unassembled WGS sequence"/>
</dbReference>
<reference evidence="2 3" key="1">
    <citation type="submission" date="2019-02" db="EMBL/GenBank/DDBJ databases">
        <title>Deep-cultivation of Planctomycetes and their phenomic and genomic characterization uncovers novel biology.</title>
        <authorList>
            <person name="Wiegand S."/>
            <person name="Jogler M."/>
            <person name="Boedeker C."/>
            <person name="Pinto D."/>
            <person name="Vollmers J."/>
            <person name="Rivas-Marin E."/>
            <person name="Kohn T."/>
            <person name="Peeters S.H."/>
            <person name="Heuer A."/>
            <person name="Rast P."/>
            <person name="Oberbeckmann S."/>
            <person name="Bunk B."/>
            <person name="Jeske O."/>
            <person name="Meyerdierks A."/>
            <person name="Storesund J.E."/>
            <person name="Kallscheuer N."/>
            <person name="Luecker S."/>
            <person name="Lage O.M."/>
            <person name="Pohl T."/>
            <person name="Merkel B.J."/>
            <person name="Hornburger P."/>
            <person name="Mueller R.-W."/>
            <person name="Bruemmer F."/>
            <person name="Labrenz M."/>
            <person name="Spormann A.M."/>
            <person name="Op Den Camp H."/>
            <person name="Overmann J."/>
            <person name="Amann R."/>
            <person name="Jetten M.S.M."/>
            <person name="Mascher T."/>
            <person name="Medema M.H."/>
            <person name="Devos D.P."/>
            <person name="Kaster A.-K."/>
            <person name="Ovreas L."/>
            <person name="Rohde M."/>
            <person name="Galperin M.Y."/>
            <person name="Jogler C."/>
        </authorList>
    </citation>
    <scope>NUCLEOTIDE SEQUENCE [LARGE SCALE GENOMIC DNA]</scope>
    <source>
        <strain evidence="2 3">Pla100</strain>
    </source>
</reference>
<keyword evidence="1" id="KW-1133">Transmembrane helix</keyword>
<sequence>MKKGRSKPDIGVGLRYRRHLLAVTCSPHLLEATSLNHSDQQRQLVRTIVCGCLLTAIFLYLSSPRMVLHSFADWFPSESSEINTVQVSMRHSVTGQSGVGPTTTAPPHADLEPTAIEPRKELISWSVAGFPFDAIHFQETLTTRTHFVSGLALCLDALAFLLVVGGGSVLAYYYHVPIRHRMPMFIVWTALLVIFASGVGWLFWESSSRMIGLARLGKLTQVETVSHAAFRWLPKTLRQPWNHLYGFDQYPLHAPSDPEALPYIRTFPSDTSEFELVDLIARHPAIQAIALEGKLGESMRQTLGSLKFLHTLHWEGVSDSQSVANLLDKTQGLISLRMSFAASKQRSAEANASESQPAFKAQLDFRTLPHLQELWISGVNQSELVANGLTHPELEQLSLEFAGDNRVPVVVSGLPKLRSLQLAAARSARSNVAIEVRHVPELRTLMVPVFRPINLQVENAPKLKSISTTFRTRRDLQMSSADYAPWFTSLDIQNASSLMELSLTTVFTRHWNIQGCPNLHRLELSQPSQRRSSLLNADRLERVLYGGDTATANNENLAPVWRWLQNALPLNEISIEQLDLRQVDFATWSKMKFLEKICLVRCVTEPSQIKQLASITSLTQIHASDIRVDDETVEELLAGPQRWEDLNLDWTAVREIRIVDQPRLCSAFGTRPLDATSVHLVNLPRLDAKIQLRRKVDELVIENVPGIASLILFERLPANAIISGIPGLREFCVRRSVLNAEQCEALSRASNLQTLRLPQCQVPSNLLSDLSKWKRLMAIDWTDLRIVDVSSQPRPLGDEDCQSLGLLEGLIFANLDRSHVGVDTVRQLSYCDQLQALSLVGCLSTGDELAPLLRLKSLMELRVEASLNPPSELNEAIEGWGEGDFQEIFANAWGGRQFTSRVYQGTLRDLFLSDQSQDNVPPAGRMSWSIQYEPYRNPKIGMHHNESDFKPSPNRVRKLAARGLGQPVDAAANTSPR</sequence>
<keyword evidence="3" id="KW-1185">Reference proteome</keyword>
<proteinExistence type="predicted"/>
<dbReference type="PANTHER" id="PTHR47186">
    <property type="entry name" value="LEUCINE-RICH REPEAT-CONTAINING PROTEIN 57"/>
    <property type="match status" value="1"/>
</dbReference>
<dbReference type="AlphaFoldDB" id="A0A5C6A6X4"/>